<comment type="caution">
    <text evidence="1">The sequence shown here is derived from an EMBL/GenBank/DDBJ whole genome shotgun (WGS) entry which is preliminary data.</text>
</comment>
<evidence type="ECO:0000313" key="2">
    <source>
        <dbReference type="Proteomes" id="UP000555756"/>
    </source>
</evidence>
<gene>
    <name evidence="1" type="ORF">HLH34_04260</name>
</gene>
<name>A0A7W4PCE6_9PROT</name>
<dbReference type="EMBL" id="JABEQF010000003">
    <property type="protein sequence ID" value="MBB2189177.1"/>
    <property type="molecule type" value="Genomic_DNA"/>
</dbReference>
<accession>A0A7W4PCE6</accession>
<proteinExistence type="predicted"/>
<dbReference type="AlphaFoldDB" id="A0A7W4PCE6"/>
<sequence>MSADRTLQALETVTVPRAELGTNAALVRVIEVASSILSRSHRMSDIDGHDLLSACTVARTAITREIDAAAARQAEATRRDRAIPARRVRRRVSAGLAR</sequence>
<protein>
    <submittedName>
        <fullName evidence="1">Uncharacterized protein</fullName>
    </submittedName>
</protein>
<evidence type="ECO:0000313" key="1">
    <source>
        <dbReference type="EMBL" id="MBB2189177.1"/>
    </source>
</evidence>
<keyword evidence="2" id="KW-1185">Reference proteome</keyword>
<dbReference type="RefSeq" id="WP_183118373.1">
    <property type="nucleotide sequence ID" value="NZ_JABEQF010000003.1"/>
</dbReference>
<dbReference type="Proteomes" id="UP000555756">
    <property type="component" value="Unassembled WGS sequence"/>
</dbReference>
<organism evidence="1 2">
    <name type="scientific">Gluconacetobacter azotocaptans</name>
    <dbReference type="NCBI Taxonomy" id="142834"/>
    <lineage>
        <taxon>Bacteria</taxon>
        <taxon>Pseudomonadati</taxon>
        <taxon>Pseudomonadota</taxon>
        <taxon>Alphaproteobacteria</taxon>
        <taxon>Acetobacterales</taxon>
        <taxon>Acetobacteraceae</taxon>
        <taxon>Gluconacetobacter</taxon>
    </lineage>
</organism>
<reference evidence="1 2" key="1">
    <citation type="submission" date="2020-04" db="EMBL/GenBank/DDBJ databases">
        <title>Description of novel Gluconacetobacter.</title>
        <authorList>
            <person name="Sombolestani A."/>
        </authorList>
    </citation>
    <scope>NUCLEOTIDE SEQUENCE [LARGE SCALE GENOMIC DNA]</scope>
    <source>
        <strain evidence="1 2">LMG 21311</strain>
    </source>
</reference>